<name>A0A1L7XTF9_9HELO</name>
<gene>
    <name evidence="2" type="ORF">PAC_18184</name>
</gene>
<dbReference type="EMBL" id="FJOG01000053">
    <property type="protein sequence ID" value="CZR68285.1"/>
    <property type="molecule type" value="Genomic_DNA"/>
</dbReference>
<organism evidence="2 3">
    <name type="scientific">Phialocephala subalpina</name>
    <dbReference type="NCBI Taxonomy" id="576137"/>
    <lineage>
        <taxon>Eukaryota</taxon>
        <taxon>Fungi</taxon>
        <taxon>Dikarya</taxon>
        <taxon>Ascomycota</taxon>
        <taxon>Pezizomycotina</taxon>
        <taxon>Leotiomycetes</taxon>
        <taxon>Helotiales</taxon>
        <taxon>Mollisiaceae</taxon>
        <taxon>Phialocephala</taxon>
        <taxon>Phialocephala fortinii species complex</taxon>
    </lineage>
</organism>
<accession>A0A1L7XTF9</accession>
<evidence type="ECO:0000313" key="2">
    <source>
        <dbReference type="EMBL" id="CZR68285.1"/>
    </source>
</evidence>
<dbReference type="AlphaFoldDB" id="A0A1L7XTF9"/>
<reference evidence="2 3" key="1">
    <citation type="submission" date="2016-03" db="EMBL/GenBank/DDBJ databases">
        <authorList>
            <person name="Ploux O."/>
        </authorList>
    </citation>
    <scope>NUCLEOTIDE SEQUENCE [LARGE SCALE GENOMIC DNA]</scope>
    <source>
        <strain evidence="2 3">UAMH 11012</strain>
    </source>
</reference>
<proteinExistence type="predicted"/>
<protein>
    <submittedName>
        <fullName evidence="2">Uncharacterized protein</fullName>
    </submittedName>
</protein>
<keyword evidence="3" id="KW-1185">Reference proteome</keyword>
<evidence type="ECO:0000313" key="3">
    <source>
        <dbReference type="Proteomes" id="UP000184330"/>
    </source>
</evidence>
<evidence type="ECO:0000256" key="1">
    <source>
        <dbReference type="SAM" id="MobiDB-lite"/>
    </source>
</evidence>
<dbReference type="Proteomes" id="UP000184330">
    <property type="component" value="Unassembled WGS sequence"/>
</dbReference>
<sequence length="131" mass="13642">MTLRNVTKPSIGLSAIQRKPSTGSSVALKRPSTGSNAARRKPSTGSSVAQRKPSTGSSVALSPPTNVRKPSTGSRAKFEVWCFSYVAGGLVTEESSITKIDVGGKKGGWIDFGRTVGHGSRVLSGTICHIL</sequence>
<feature type="region of interest" description="Disordered" evidence="1">
    <location>
        <begin position="1"/>
        <end position="72"/>
    </location>
</feature>
<feature type="compositionally biased region" description="Polar residues" evidence="1">
    <location>
        <begin position="43"/>
        <end position="72"/>
    </location>
</feature>